<dbReference type="EMBL" id="UOEM01000003">
    <property type="protein sequence ID" value="VAW10039.1"/>
    <property type="molecule type" value="Genomic_DNA"/>
</dbReference>
<evidence type="ECO:0000256" key="4">
    <source>
        <dbReference type="ARBA" id="ARBA00006171"/>
    </source>
</evidence>
<evidence type="ECO:0000256" key="7">
    <source>
        <dbReference type="ARBA" id="ARBA00022801"/>
    </source>
</evidence>
<dbReference type="InterPro" id="IPR041492">
    <property type="entry name" value="HAD_2"/>
</dbReference>
<dbReference type="InterPro" id="IPR023198">
    <property type="entry name" value="PGP-like_dom2"/>
</dbReference>
<accession>A0A3B0TD21</accession>
<evidence type="ECO:0000256" key="5">
    <source>
        <dbReference type="ARBA" id="ARBA00013078"/>
    </source>
</evidence>
<keyword evidence="8" id="KW-0460">Magnesium</keyword>
<evidence type="ECO:0000256" key="1">
    <source>
        <dbReference type="ARBA" id="ARBA00000830"/>
    </source>
</evidence>
<comment type="catalytic activity">
    <reaction evidence="1">
        <text>2-phosphoglycolate + H2O = glycolate + phosphate</text>
        <dbReference type="Rhea" id="RHEA:14369"/>
        <dbReference type="ChEBI" id="CHEBI:15377"/>
        <dbReference type="ChEBI" id="CHEBI:29805"/>
        <dbReference type="ChEBI" id="CHEBI:43474"/>
        <dbReference type="ChEBI" id="CHEBI:58033"/>
        <dbReference type="EC" id="3.1.3.18"/>
    </reaction>
</comment>
<comment type="pathway">
    <text evidence="3">Organic acid metabolism; glycolate biosynthesis; glycolate from 2-phosphoglycolate: step 1/1.</text>
</comment>
<keyword evidence="6" id="KW-0479">Metal-binding</keyword>
<dbReference type="UniPathway" id="UPA00865">
    <property type="reaction ID" value="UER00834"/>
</dbReference>
<dbReference type="Gene3D" id="1.10.150.240">
    <property type="entry name" value="Putative phosphatase, domain 2"/>
    <property type="match status" value="1"/>
</dbReference>
<dbReference type="Gene3D" id="3.40.50.1000">
    <property type="entry name" value="HAD superfamily/HAD-like"/>
    <property type="match status" value="1"/>
</dbReference>
<organism evidence="10">
    <name type="scientific">hydrothermal vent metagenome</name>
    <dbReference type="NCBI Taxonomy" id="652676"/>
    <lineage>
        <taxon>unclassified sequences</taxon>
        <taxon>metagenomes</taxon>
        <taxon>ecological metagenomes</taxon>
    </lineage>
</organism>
<dbReference type="InterPro" id="IPR023214">
    <property type="entry name" value="HAD_sf"/>
</dbReference>
<evidence type="ECO:0000256" key="3">
    <source>
        <dbReference type="ARBA" id="ARBA00004818"/>
    </source>
</evidence>
<keyword evidence="7 10" id="KW-0378">Hydrolase</keyword>
<dbReference type="PRINTS" id="PR00413">
    <property type="entry name" value="HADHALOGNASE"/>
</dbReference>
<dbReference type="SUPFAM" id="SSF56784">
    <property type="entry name" value="HAD-like"/>
    <property type="match status" value="1"/>
</dbReference>
<dbReference type="PANTHER" id="PTHR43434">
    <property type="entry name" value="PHOSPHOGLYCOLATE PHOSPHATASE"/>
    <property type="match status" value="1"/>
</dbReference>
<dbReference type="InterPro" id="IPR037512">
    <property type="entry name" value="PGPase_prok"/>
</dbReference>
<dbReference type="GO" id="GO:0006281">
    <property type="term" value="P:DNA repair"/>
    <property type="evidence" value="ECO:0007669"/>
    <property type="project" value="TreeGrafter"/>
</dbReference>
<evidence type="ECO:0000256" key="9">
    <source>
        <dbReference type="ARBA" id="ARBA00023277"/>
    </source>
</evidence>
<dbReference type="SFLD" id="SFLDG01129">
    <property type="entry name" value="C1.5:_HAD__Beta-PGM__Phosphata"/>
    <property type="match status" value="1"/>
</dbReference>
<dbReference type="InterPro" id="IPR006439">
    <property type="entry name" value="HAD-SF_hydro_IA"/>
</dbReference>
<dbReference type="GO" id="GO:0005975">
    <property type="term" value="P:carbohydrate metabolic process"/>
    <property type="evidence" value="ECO:0007669"/>
    <property type="project" value="InterPro"/>
</dbReference>
<dbReference type="HAMAP" id="MF_00495">
    <property type="entry name" value="GPH_hydrolase_bact"/>
    <property type="match status" value="1"/>
</dbReference>
<dbReference type="GO" id="GO:0005829">
    <property type="term" value="C:cytosol"/>
    <property type="evidence" value="ECO:0007669"/>
    <property type="project" value="TreeGrafter"/>
</dbReference>
<proteinExistence type="inferred from homology"/>
<dbReference type="GO" id="GO:0008967">
    <property type="term" value="F:phosphoglycolate phosphatase activity"/>
    <property type="evidence" value="ECO:0007669"/>
    <property type="project" value="UniProtKB-EC"/>
</dbReference>
<dbReference type="PANTHER" id="PTHR43434:SF1">
    <property type="entry name" value="PHOSPHOGLYCOLATE PHOSPHATASE"/>
    <property type="match status" value="1"/>
</dbReference>
<dbReference type="SFLD" id="SFLDG01135">
    <property type="entry name" value="C1.5.6:_HAD__Beta-PGM__Phospha"/>
    <property type="match status" value="1"/>
</dbReference>
<keyword evidence="9" id="KW-0119">Carbohydrate metabolism</keyword>
<dbReference type="GO" id="GO:0046295">
    <property type="term" value="P:glycolate biosynthetic process"/>
    <property type="evidence" value="ECO:0007669"/>
    <property type="project" value="UniProtKB-UniPathway"/>
</dbReference>
<gene>
    <name evidence="10" type="ORF">MNBD_ALPHA09-1498</name>
</gene>
<dbReference type="InterPro" id="IPR050155">
    <property type="entry name" value="HAD-like_hydrolase_sf"/>
</dbReference>
<dbReference type="InterPro" id="IPR036412">
    <property type="entry name" value="HAD-like_sf"/>
</dbReference>
<dbReference type="NCBIfam" id="TIGR01449">
    <property type="entry name" value="PGP_bact"/>
    <property type="match status" value="1"/>
</dbReference>
<name>A0A3B0TD21_9ZZZZ</name>
<dbReference type="GO" id="GO:0046872">
    <property type="term" value="F:metal ion binding"/>
    <property type="evidence" value="ECO:0007669"/>
    <property type="project" value="UniProtKB-KW"/>
</dbReference>
<reference evidence="10" key="1">
    <citation type="submission" date="2018-06" db="EMBL/GenBank/DDBJ databases">
        <authorList>
            <person name="Zhirakovskaya E."/>
        </authorList>
    </citation>
    <scope>NUCLEOTIDE SEQUENCE</scope>
</reference>
<evidence type="ECO:0000256" key="2">
    <source>
        <dbReference type="ARBA" id="ARBA00001946"/>
    </source>
</evidence>
<evidence type="ECO:0000313" key="10">
    <source>
        <dbReference type="EMBL" id="VAW10039.1"/>
    </source>
</evidence>
<evidence type="ECO:0000256" key="6">
    <source>
        <dbReference type="ARBA" id="ARBA00022723"/>
    </source>
</evidence>
<sequence length="225" mass="23675">MPTPATIVFDLDGTLIDTAPDLAATMNELLRRRGRGSLPTSAIRTMVGHGAKAMMEAGMAATGAAAGEAELDDMFAEFIEYYSDNIAVQSQIFPGALAALDRLEAEGYRLAMCTNKMEALSRKLIGSLGLEGRFASLLGGDTLAFRKPDPRHLTETIVQAGGDVGNAILVGDSIADVSAAKAASVPVIGVSFGYTKIPMAELAPDRVIDHFDDLDAAVAEIFARK</sequence>
<evidence type="ECO:0000256" key="8">
    <source>
        <dbReference type="ARBA" id="ARBA00022842"/>
    </source>
</evidence>
<dbReference type="EC" id="3.1.3.18" evidence="5"/>
<comment type="similarity">
    <text evidence="4">Belongs to the HAD-like hydrolase superfamily. CbbY/CbbZ/Gph/YieH family.</text>
</comment>
<dbReference type="AlphaFoldDB" id="A0A3B0TD21"/>
<protein>
    <recommendedName>
        <fullName evidence="5">phosphoglycolate phosphatase</fullName>
        <ecNumber evidence="5">3.1.3.18</ecNumber>
    </recommendedName>
</protein>
<comment type="cofactor">
    <cofactor evidence="2">
        <name>Mg(2+)</name>
        <dbReference type="ChEBI" id="CHEBI:18420"/>
    </cofactor>
</comment>
<dbReference type="SFLD" id="SFLDS00003">
    <property type="entry name" value="Haloacid_Dehalogenase"/>
    <property type="match status" value="1"/>
</dbReference>
<dbReference type="Pfam" id="PF13419">
    <property type="entry name" value="HAD_2"/>
    <property type="match status" value="1"/>
</dbReference>